<name>A0A9Q9B117_9PEZI</name>
<dbReference type="InterPro" id="IPR038883">
    <property type="entry name" value="AN11006-like"/>
</dbReference>
<evidence type="ECO:0000313" key="2">
    <source>
        <dbReference type="Proteomes" id="UP001056384"/>
    </source>
</evidence>
<reference evidence="1" key="1">
    <citation type="submission" date="2022-06" db="EMBL/GenBank/DDBJ databases">
        <title>Complete genome sequences of two strains of the flax pathogen Septoria linicola.</title>
        <authorList>
            <person name="Lapalu N."/>
            <person name="Simon A."/>
            <person name="Demenou B."/>
            <person name="Paumier D."/>
            <person name="Guillot M.-P."/>
            <person name="Gout L."/>
            <person name="Valade R."/>
        </authorList>
    </citation>
    <scope>NUCLEOTIDE SEQUENCE</scope>
    <source>
        <strain evidence="1">SE15195</strain>
    </source>
</reference>
<evidence type="ECO:0000313" key="1">
    <source>
        <dbReference type="EMBL" id="USW58944.1"/>
    </source>
</evidence>
<dbReference type="EMBL" id="CP099429">
    <property type="protein sequence ID" value="USW58944.1"/>
    <property type="molecule type" value="Genomic_DNA"/>
</dbReference>
<keyword evidence="2" id="KW-1185">Reference proteome</keyword>
<dbReference type="Proteomes" id="UP001056384">
    <property type="component" value="Chromosome 12"/>
</dbReference>
<dbReference type="PANTHER" id="PTHR42085">
    <property type="entry name" value="F-BOX DOMAIN-CONTAINING PROTEIN"/>
    <property type="match status" value="1"/>
</dbReference>
<sequence>MSLRSRAAAPLSMAIPESALERLPAELQNQIYELVLVYPGPITLSNTKNSGLYILTDNKINTAPGLAPSILAANRKLYSQTAPVLYGANRFKFYWRSTADLWTRQIGDSCASLREVWLNFKSWLEAMQEAVALKDLTLPGDLGSDDFGTGRLCKALQPILRNVKQARLDKGIEDGVVDIVWVGDFATSQFPQCRGVEWRLRNKLQALLRTPEEQDALDGEVLHAAQIMFDDSY</sequence>
<gene>
    <name evidence="1" type="ORF">Slin15195_G122630</name>
</gene>
<proteinExistence type="predicted"/>
<protein>
    <submittedName>
        <fullName evidence="1">Uncharacterized protein</fullName>
    </submittedName>
</protein>
<organism evidence="1 2">
    <name type="scientific">Septoria linicola</name>
    <dbReference type="NCBI Taxonomy" id="215465"/>
    <lineage>
        <taxon>Eukaryota</taxon>
        <taxon>Fungi</taxon>
        <taxon>Dikarya</taxon>
        <taxon>Ascomycota</taxon>
        <taxon>Pezizomycotina</taxon>
        <taxon>Dothideomycetes</taxon>
        <taxon>Dothideomycetidae</taxon>
        <taxon>Mycosphaerellales</taxon>
        <taxon>Mycosphaerellaceae</taxon>
        <taxon>Septoria</taxon>
    </lineage>
</organism>
<dbReference type="AlphaFoldDB" id="A0A9Q9B117"/>
<dbReference type="OrthoDB" id="62952at2759"/>
<accession>A0A9Q9B117</accession>
<dbReference type="PANTHER" id="PTHR42085:SF1">
    <property type="entry name" value="F-BOX DOMAIN-CONTAINING PROTEIN"/>
    <property type="match status" value="1"/>
</dbReference>